<accession>A0A284RZY6</accession>
<sequence length="240" mass="26276">MSSELYDVNVAMASSVIMGQKNKPGTAPRIPQMTPQMLQPDSGFCFALDGSSPLPRQDLLGPPPCRDWVSSPSTSVPPSSIKRFIHARLDLINLARSPSAAARYTPRGVSIRSRSIPIPWNLYARLEDASQTAGGLSRAATRRMGCRYTMERPNTKGTERQERRALIYGCLISFNWNEHLNSTKNHEIFTDAVLELSMDLKNRGRQCCSDSPGVKPHPTSLVNAISPASDSGPFASFTLG</sequence>
<dbReference type="AlphaFoldDB" id="A0A284RZY6"/>
<gene>
    <name evidence="1" type="ORF">ARMOST_17777</name>
</gene>
<keyword evidence="2" id="KW-1185">Reference proteome</keyword>
<dbReference type="Proteomes" id="UP000219338">
    <property type="component" value="Unassembled WGS sequence"/>
</dbReference>
<evidence type="ECO:0000313" key="2">
    <source>
        <dbReference type="Proteomes" id="UP000219338"/>
    </source>
</evidence>
<reference evidence="2" key="1">
    <citation type="journal article" date="2017" name="Nat. Ecol. Evol.">
        <title>Genome expansion and lineage-specific genetic innovations in the forest pathogenic fungi Armillaria.</title>
        <authorList>
            <person name="Sipos G."/>
            <person name="Prasanna A.N."/>
            <person name="Walter M.C."/>
            <person name="O'Connor E."/>
            <person name="Balint B."/>
            <person name="Krizsan K."/>
            <person name="Kiss B."/>
            <person name="Hess J."/>
            <person name="Varga T."/>
            <person name="Slot J."/>
            <person name="Riley R."/>
            <person name="Boka B."/>
            <person name="Rigling D."/>
            <person name="Barry K."/>
            <person name="Lee J."/>
            <person name="Mihaltcheva S."/>
            <person name="LaButti K."/>
            <person name="Lipzen A."/>
            <person name="Waldron R."/>
            <person name="Moloney N.M."/>
            <person name="Sperisen C."/>
            <person name="Kredics L."/>
            <person name="Vagvoelgyi C."/>
            <person name="Patrignani A."/>
            <person name="Fitzpatrick D."/>
            <person name="Nagy I."/>
            <person name="Doyle S."/>
            <person name="Anderson J.B."/>
            <person name="Grigoriev I.V."/>
            <person name="Gueldener U."/>
            <person name="Muensterkoetter M."/>
            <person name="Nagy L.G."/>
        </authorList>
    </citation>
    <scope>NUCLEOTIDE SEQUENCE [LARGE SCALE GENOMIC DNA]</scope>
    <source>
        <strain evidence="2">C18/9</strain>
    </source>
</reference>
<proteinExistence type="predicted"/>
<dbReference type="STRING" id="47428.A0A284RZY6"/>
<protein>
    <submittedName>
        <fullName evidence="1">Uncharacterized protein</fullName>
    </submittedName>
</protein>
<dbReference type="EMBL" id="FUEG01000023">
    <property type="protein sequence ID" value="SJL14321.1"/>
    <property type="molecule type" value="Genomic_DNA"/>
</dbReference>
<organism evidence="1 2">
    <name type="scientific">Armillaria ostoyae</name>
    <name type="common">Armillaria root rot fungus</name>
    <dbReference type="NCBI Taxonomy" id="47428"/>
    <lineage>
        <taxon>Eukaryota</taxon>
        <taxon>Fungi</taxon>
        <taxon>Dikarya</taxon>
        <taxon>Basidiomycota</taxon>
        <taxon>Agaricomycotina</taxon>
        <taxon>Agaricomycetes</taxon>
        <taxon>Agaricomycetidae</taxon>
        <taxon>Agaricales</taxon>
        <taxon>Marasmiineae</taxon>
        <taxon>Physalacriaceae</taxon>
        <taxon>Armillaria</taxon>
    </lineage>
</organism>
<evidence type="ECO:0000313" key="1">
    <source>
        <dbReference type="EMBL" id="SJL14321.1"/>
    </source>
</evidence>
<name>A0A284RZY6_ARMOS</name>